<dbReference type="PANTHER" id="PTHR40980">
    <property type="entry name" value="PLUG DOMAIN-CONTAINING PROTEIN"/>
    <property type="match status" value="1"/>
</dbReference>
<evidence type="ECO:0000256" key="2">
    <source>
        <dbReference type="ARBA" id="ARBA00009810"/>
    </source>
</evidence>
<keyword evidence="4" id="KW-0998">Cell outer membrane</keyword>
<keyword evidence="10" id="KW-1185">Reference proteome</keyword>
<sequence>MKNSVNQRGAGSAPASVVFKLSPVAAGCAVLLSTMVQPVFAQSAPAATDSVQSVTVSGIRRGIEDAISVKKDASSIVEAISAEDIGKLPDTTIAESLARLPGLTTQRTKDGNASTVSIRGLGPDFAGYLLNGREQTSTGDSRSVDLSAYPAELIAGATVYKTTDATVMGAGLAGTIDQQLIDPLAFGGRTIQFKVQRNKNGLGLDVQGKGHRESATYIDQFLNRTVGVAIGFVRQTNDSSQYEFSTWGDYTGPVTTTSGDTVTAKVPGGSGYNAITRNTRDDRKGVAAIIAYKPNRDFNSQIDMFWSKIDDYIKLNQVQIPGTGTFTNATVSNGVVSSATMNNVGLIDRNEGILDKDTIKSIGWKNNLKIGNGWSAMVDLSHNSAERVERDVEYYGGTAANANLTLTGLNNAIPQMSYGNSLTDPSTMAVRNQCGWSGISNNSACGSVSQAGYYKGPTVTDQVNALRAEAKYELPENGYFSNLKFGANFTNRSKKRVADEGVIQSATGDGYDRVAFPSSSTVANNVGGTGLSMLVFDPGVDLIPGTVLTRKYNNDILSKSYGVQEKLTTAYAKLDIDTRVGEFPVSGNVGFQAVHTKQESAGFRANVGSTPTLDNPAPGQQVDGESYNDFLPSLNLNVDLGNSYLARFAASKQVARANMTDLRNSFSFAKNDTPTAVNGVVPPARYEGSSGNPHLKPFRADALDLSLEKYFAKKGYISAAVFYKKLNSYIVSKTDTNYDFTPYLAAFGLPSLAGGNRGIYTTTVNGSGGNLKGAELTASAPFELIHPILNGFGASGSYSSTFSSVKLPNTIGKNPDQVADAGNIPLPGLSKTNAKLQLYFEKWGFSAFVANNYRSRYVGSVANDTVGGFPSLVYIDSQKWLSAQIGYEIQSGPLKGLGLRVEGNNLNSPYYVERNADGSVKTRTQTGRTLFFSVNYKM</sequence>
<name>A0A6I2L2I7_9BURK</name>
<evidence type="ECO:0000313" key="10">
    <source>
        <dbReference type="Proteomes" id="UP000433309"/>
    </source>
</evidence>
<dbReference type="GO" id="GO:0009279">
    <property type="term" value="C:cell outer membrane"/>
    <property type="evidence" value="ECO:0007669"/>
    <property type="project" value="UniProtKB-SubCell"/>
</dbReference>
<dbReference type="InterPro" id="IPR010104">
    <property type="entry name" value="TonB_rcpt_bac"/>
</dbReference>
<feature type="domain" description="TonB-dependent receptor plug" evidence="8">
    <location>
        <begin position="70"/>
        <end position="174"/>
    </location>
</feature>
<dbReference type="PANTHER" id="PTHR40980:SF3">
    <property type="entry name" value="TONB-DEPENDENT RECEPTOR-LIKE BETA-BARREL DOMAIN-CONTAINING PROTEIN"/>
    <property type="match status" value="1"/>
</dbReference>
<keyword evidence="9" id="KW-0675">Receptor</keyword>
<dbReference type="Pfam" id="PF07715">
    <property type="entry name" value="Plug"/>
    <property type="match status" value="1"/>
</dbReference>
<evidence type="ECO:0000259" key="7">
    <source>
        <dbReference type="Pfam" id="PF00593"/>
    </source>
</evidence>
<keyword evidence="3 5" id="KW-0472">Membrane</keyword>
<feature type="domain" description="TonB-dependent receptor-like beta-barrel" evidence="7">
    <location>
        <begin position="446"/>
        <end position="906"/>
    </location>
</feature>
<dbReference type="AlphaFoldDB" id="A0A6I2L2I7"/>
<evidence type="ECO:0000259" key="8">
    <source>
        <dbReference type="Pfam" id="PF07715"/>
    </source>
</evidence>
<dbReference type="Gene3D" id="2.170.130.10">
    <property type="entry name" value="TonB-dependent receptor, plug domain"/>
    <property type="match status" value="1"/>
</dbReference>
<comment type="caution">
    <text evidence="9">The sequence shown here is derived from an EMBL/GenBank/DDBJ whole genome shotgun (WGS) entry which is preliminary data.</text>
</comment>
<evidence type="ECO:0000256" key="1">
    <source>
        <dbReference type="ARBA" id="ARBA00004442"/>
    </source>
</evidence>
<keyword evidence="5" id="KW-0798">TonB box</keyword>
<dbReference type="NCBIfam" id="TIGR01782">
    <property type="entry name" value="TonB-Xanth-Caul"/>
    <property type="match status" value="1"/>
</dbReference>
<evidence type="ECO:0000256" key="3">
    <source>
        <dbReference type="ARBA" id="ARBA00023136"/>
    </source>
</evidence>
<protein>
    <submittedName>
        <fullName evidence="9">TonB-dependent receptor</fullName>
    </submittedName>
</protein>
<feature type="signal peptide" evidence="6">
    <location>
        <begin position="1"/>
        <end position="41"/>
    </location>
</feature>
<evidence type="ECO:0000256" key="5">
    <source>
        <dbReference type="RuleBase" id="RU003357"/>
    </source>
</evidence>
<dbReference type="InterPro" id="IPR036942">
    <property type="entry name" value="Beta-barrel_TonB_sf"/>
</dbReference>
<dbReference type="Pfam" id="PF00593">
    <property type="entry name" value="TonB_dep_Rec_b-barrel"/>
    <property type="match status" value="1"/>
</dbReference>
<dbReference type="InterPro" id="IPR037066">
    <property type="entry name" value="Plug_dom_sf"/>
</dbReference>
<gene>
    <name evidence="9" type="ORF">GJ699_20095</name>
</gene>
<evidence type="ECO:0000256" key="4">
    <source>
        <dbReference type="ARBA" id="ARBA00023237"/>
    </source>
</evidence>
<feature type="chain" id="PRO_5026155365" evidence="6">
    <location>
        <begin position="42"/>
        <end position="938"/>
    </location>
</feature>
<dbReference type="Proteomes" id="UP000433309">
    <property type="component" value="Unassembled WGS sequence"/>
</dbReference>
<comment type="similarity">
    <text evidence="2 5">Belongs to the TonB-dependent receptor family.</text>
</comment>
<reference evidence="9 10" key="1">
    <citation type="submission" date="2019-11" db="EMBL/GenBank/DDBJ databases">
        <title>Novel species isolated from a subtropical stream in China.</title>
        <authorList>
            <person name="Lu H."/>
        </authorList>
    </citation>
    <scope>NUCLEOTIDE SEQUENCE [LARGE SCALE GENOMIC DNA]</scope>
    <source>
        <strain evidence="9 10">FT80W</strain>
    </source>
</reference>
<dbReference type="InterPro" id="IPR000531">
    <property type="entry name" value="Beta-barrel_TonB"/>
</dbReference>
<dbReference type="EMBL" id="WKJK01000010">
    <property type="protein sequence ID" value="MRW92301.1"/>
    <property type="molecule type" value="Genomic_DNA"/>
</dbReference>
<organism evidence="9 10">
    <name type="scientific">Duganella guangzhouensis</name>
    <dbReference type="NCBI Taxonomy" id="2666084"/>
    <lineage>
        <taxon>Bacteria</taxon>
        <taxon>Pseudomonadati</taxon>
        <taxon>Pseudomonadota</taxon>
        <taxon>Betaproteobacteria</taxon>
        <taxon>Burkholderiales</taxon>
        <taxon>Oxalobacteraceae</taxon>
        <taxon>Telluria group</taxon>
        <taxon>Duganella</taxon>
    </lineage>
</organism>
<dbReference type="Gene3D" id="2.40.170.20">
    <property type="entry name" value="TonB-dependent receptor, beta-barrel domain"/>
    <property type="match status" value="1"/>
</dbReference>
<comment type="subcellular location">
    <subcellularLocation>
        <location evidence="1 5">Cell outer membrane</location>
    </subcellularLocation>
</comment>
<dbReference type="SUPFAM" id="SSF56935">
    <property type="entry name" value="Porins"/>
    <property type="match status" value="1"/>
</dbReference>
<evidence type="ECO:0000256" key="6">
    <source>
        <dbReference type="SAM" id="SignalP"/>
    </source>
</evidence>
<accession>A0A6I2L2I7</accession>
<evidence type="ECO:0000313" key="9">
    <source>
        <dbReference type="EMBL" id="MRW92301.1"/>
    </source>
</evidence>
<dbReference type="InterPro" id="IPR012910">
    <property type="entry name" value="Plug_dom"/>
</dbReference>
<proteinExistence type="inferred from homology"/>
<keyword evidence="6" id="KW-0732">Signal</keyword>
<dbReference type="RefSeq" id="WP_154379543.1">
    <property type="nucleotide sequence ID" value="NZ_WKJK01000010.1"/>
</dbReference>